<accession>L5KE53</accession>
<feature type="region of interest" description="Disordered" evidence="1">
    <location>
        <begin position="1"/>
        <end position="20"/>
    </location>
</feature>
<dbReference type="AlphaFoldDB" id="L5KE53"/>
<reference evidence="3" key="1">
    <citation type="journal article" date="2013" name="Science">
        <title>Comparative analysis of bat genomes provides insight into the evolution of flight and immunity.</title>
        <authorList>
            <person name="Zhang G."/>
            <person name="Cowled C."/>
            <person name="Shi Z."/>
            <person name="Huang Z."/>
            <person name="Bishop-Lilly K.A."/>
            <person name="Fang X."/>
            <person name="Wynne J.W."/>
            <person name="Xiong Z."/>
            <person name="Baker M.L."/>
            <person name="Zhao W."/>
            <person name="Tachedjian M."/>
            <person name="Zhu Y."/>
            <person name="Zhou P."/>
            <person name="Jiang X."/>
            <person name="Ng J."/>
            <person name="Yang L."/>
            <person name="Wu L."/>
            <person name="Xiao J."/>
            <person name="Feng Y."/>
            <person name="Chen Y."/>
            <person name="Sun X."/>
            <person name="Zhang Y."/>
            <person name="Marsh G.A."/>
            <person name="Crameri G."/>
            <person name="Broder C.C."/>
            <person name="Frey K.G."/>
            <person name="Wang L.F."/>
            <person name="Wang J."/>
        </authorList>
    </citation>
    <scope>NUCLEOTIDE SEQUENCE [LARGE SCALE GENOMIC DNA]</scope>
</reference>
<keyword evidence="3" id="KW-1185">Reference proteome</keyword>
<dbReference type="EMBL" id="KB030789">
    <property type="protein sequence ID" value="ELK09929.1"/>
    <property type="molecule type" value="Genomic_DNA"/>
</dbReference>
<sequence length="59" mass="6283">MSGASVQFDILPRAQDPDPPAADYSLAGEAFQLNRLQLVGDATLITSHQLARVFSLVIG</sequence>
<name>L5KE53_PTEAL</name>
<protein>
    <submittedName>
        <fullName evidence="2">Uncharacterized protein</fullName>
    </submittedName>
</protein>
<evidence type="ECO:0000256" key="1">
    <source>
        <dbReference type="SAM" id="MobiDB-lite"/>
    </source>
</evidence>
<gene>
    <name evidence="2" type="ORF">PAL_GLEAN10013176</name>
</gene>
<dbReference type="Proteomes" id="UP000010552">
    <property type="component" value="Unassembled WGS sequence"/>
</dbReference>
<proteinExistence type="predicted"/>
<evidence type="ECO:0000313" key="3">
    <source>
        <dbReference type="Proteomes" id="UP000010552"/>
    </source>
</evidence>
<dbReference type="InParanoid" id="L5KE53"/>
<evidence type="ECO:0000313" key="2">
    <source>
        <dbReference type="EMBL" id="ELK09929.1"/>
    </source>
</evidence>
<organism evidence="2 3">
    <name type="scientific">Pteropus alecto</name>
    <name type="common">Black flying fox</name>
    <dbReference type="NCBI Taxonomy" id="9402"/>
    <lineage>
        <taxon>Eukaryota</taxon>
        <taxon>Metazoa</taxon>
        <taxon>Chordata</taxon>
        <taxon>Craniata</taxon>
        <taxon>Vertebrata</taxon>
        <taxon>Euteleostomi</taxon>
        <taxon>Mammalia</taxon>
        <taxon>Eutheria</taxon>
        <taxon>Laurasiatheria</taxon>
        <taxon>Chiroptera</taxon>
        <taxon>Yinpterochiroptera</taxon>
        <taxon>Pteropodoidea</taxon>
        <taxon>Pteropodidae</taxon>
        <taxon>Pteropodinae</taxon>
        <taxon>Pteropus</taxon>
    </lineage>
</organism>